<name>A0ACD3AR76_9AGAR</name>
<protein>
    <submittedName>
        <fullName evidence="1">Kinase-like protein</fullName>
    </submittedName>
</protein>
<accession>A0ACD3AR76</accession>
<evidence type="ECO:0000313" key="2">
    <source>
        <dbReference type="Proteomes" id="UP000308600"/>
    </source>
</evidence>
<proteinExistence type="predicted"/>
<reference evidence="1 2" key="1">
    <citation type="journal article" date="2019" name="Nat. Ecol. Evol.">
        <title>Megaphylogeny resolves global patterns of mushroom evolution.</title>
        <authorList>
            <person name="Varga T."/>
            <person name="Krizsan K."/>
            <person name="Foldi C."/>
            <person name="Dima B."/>
            <person name="Sanchez-Garcia M."/>
            <person name="Sanchez-Ramirez S."/>
            <person name="Szollosi G.J."/>
            <person name="Szarkandi J.G."/>
            <person name="Papp V."/>
            <person name="Albert L."/>
            <person name="Andreopoulos W."/>
            <person name="Angelini C."/>
            <person name="Antonin V."/>
            <person name="Barry K.W."/>
            <person name="Bougher N.L."/>
            <person name="Buchanan P."/>
            <person name="Buyck B."/>
            <person name="Bense V."/>
            <person name="Catcheside P."/>
            <person name="Chovatia M."/>
            <person name="Cooper J."/>
            <person name="Damon W."/>
            <person name="Desjardin D."/>
            <person name="Finy P."/>
            <person name="Geml J."/>
            <person name="Haridas S."/>
            <person name="Hughes K."/>
            <person name="Justo A."/>
            <person name="Karasinski D."/>
            <person name="Kautmanova I."/>
            <person name="Kiss B."/>
            <person name="Kocsube S."/>
            <person name="Kotiranta H."/>
            <person name="LaButti K.M."/>
            <person name="Lechner B.E."/>
            <person name="Liimatainen K."/>
            <person name="Lipzen A."/>
            <person name="Lukacs Z."/>
            <person name="Mihaltcheva S."/>
            <person name="Morgado L.N."/>
            <person name="Niskanen T."/>
            <person name="Noordeloos M.E."/>
            <person name="Ohm R.A."/>
            <person name="Ortiz-Santana B."/>
            <person name="Ovrebo C."/>
            <person name="Racz N."/>
            <person name="Riley R."/>
            <person name="Savchenko A."/>
            <person name="Shiryaev A."/>
            <person name="Soop K."/>
            <person name="Spirin V."/>
            <person name="Szebenyi C."/>
            <person name="Tomsovsky M."/>
            <person name="Tulloss R.E."/>
            <person name="Uehling J."/>
            <person name="Grigoriev I.V."/>
            <person name="Vagvolgyi C."/>
            <person name="Papp T."/>
            <person name="Martin F.M."/>
            <person name="Miettinen O."/>
            <person name="Hibbett D.S."/>
            <person name="Nagy L.G."/>
        </authorList>
    </citation>
    <scope>NUCLEOTIDE SEQUENCE [LARGE SCALE GENOMIC DNA]</scope>
    <source>
        <strain evidence="1 2">NL-1719</strain>
    </source>
</reference>
<keyword evidence="2" id="KW-1185">Reference proteome</keyword>
<organism evidence="1 2">
    <name type="scientific">Pluteus cervinus</name>
    <dbReference type="NCBI Taxonomy" id="181527"/>
    <lineage>
        <taxon>Eukaryota</taxon>
        <taxon>Fungi</taxon>
        <taxon>Dikarya</taxon>
        <taxon>Basidiomycota</taxon>
        <taxon>Agaricomycotina</taxon>
        <taxon>Agaricomycetes</taxon>
        <taxon>Agaricomycetidae</taxon>
        <taxon>Agaricales</taxon>
        <taxon>Pluteineae</taxon>
        <taxon>Pluteaceae</taxon>
        <taxon>Pluteus</taxon>
    </lineage>
</organism>
<dbReference type="Proteomes" id="UP000308600">
    <property type="component" value="Unassembled WGS sequence"/>
</dbReference>
<sequence>MTLEPDDFHFVDPMGDTEDISRYTPGGYHPLRVGDIIKSSRIDDISGAAPQYRIMHKLGFGSYATVWLAQKTDSSKFVAVKVTTDDAALTNEAAILEAVSKVRTTEESHVLTLLDHFTIHGPNGKHLVLVTDVVAPILKVRFPKRDPLWYKTAALGLVKGVAHLHATGIVHGDLHLGNVGVAFPQLAHEDPDDVMQDLSPYDLTIVLPSSAINQTPSLPPYVVAPCNLSAYYNKLANSDLPKTKLIDFGSAHEAGKSPLHFQCAVEACAPEVVFSRVVEDVDNPPMEPPTDIWALGAAIYEIVTGSSLFRGIGMTGVLPEMIVMAGTLPHAWEEWHKGLANPPTVSPTRADSWWRQRRETLRQNCADDADADALIALLRKLLVLDPTARPTAEQITQDEWFLQTGKPTKEAQISFNTQVRFGSSPSPVISASLVHAVKA</sequence>
<gene>
    <name evidence="1" type="ORF">BDN72DRAFT_769358</name>
</gene>
<dbReference type="EMBL" id="ML208352">
    <property type="protein sequence ID" value="TFK68438.1"/>
    <property type="molecule type" value="Genomic_DNA"/>
</dbReference>
<evidence type="ECO:0000313" key="1">
    <source>
        <dbReference type="EMBL" id="TFK68438.1"/>
    </source>
</evidence>